<evidence type="ECO:0000259" key="8">
    <source>
        <dbReference type="Pfam" id="PF22799"/>
    </source>
</evidence>
<dbReference type="EMBL" id="CP034205">
    <property type="protein sequence ID" value="QBZ56813.1"/>
    <property type="molecule type" value="Genomic_DNA"/>
</dbReference>
<comment type="subcellular location">
    <subcellularLocation>
        <location evidence="1">Secreted</location>
        <location evidence="1">Cell wall</location>
    </subcellularLocation>
</comment>
<comment type="similarity">
    <text evidence="6">Belongs to the PIR protein family.</text>
</comment>
<evidence type="ECO:0000256" key="5">
    <source>
        <dbReference type="ARBA" id="ARBA00022737"/>
    </source>
</evidence>
<keyword evidence="2" id="KW-0134">Cell wall</keyword>
<evidence type="ECO:0000256" key="4">
    <source>
        <dbReference type="ARBA" id="ARBA00022729"/>
    </source>
</evidence>
<dbReference type="Proteomes" id="UP000294847">
    <property type="component" value="Chromosome 2"/>
</dbReference>
<dbReference type="GO" id="GO:0005199">
    <property type="term" value="F:structural constituent of cell wall"/>
    <property type="evidence" value="ECO:0007669"/>
    <property type="project" value="InterPro"/>
</dbReference>
<reference evidence="9 10" key="1">
    <citation type="journal article" date="2019" name="Mol. Biol. Evol.">
        <title>Blast fungal genomes show frequent chromosomal changes, gene gains and losses, and effector gene turnover.</title>
        <authorList>
            <person name="Gomez Luciano L.B."/>
            <person name="Jason Tsai I."/>
            <person name="Chuma I."/>
            <person name="Tosa Y."/>
            <person name="Chen Y.H."/>
            <person name="Li J.Y."/>
            <person name="Li M.Y."/>
            <person name="Jade Lu M.Y."/>
            <person name="Nakayashiki H."/>
            <person name="Li W.H."/>
        </authorList>
    </citation>
    <scope>NUCLEOTIDE SEQUENCE [LARGE SCALE GENOMIC DNA]</scope>
    <source>
        <strain evidence="9">MZ5-1-6</strain>
    </source>
</reference>
<dbReference type="Pfam" id="PF22799">
    <property type="entry name" value="PIR1-like_C"/>
    <property type="match status" value="1"/>
</dbReference>
<evidence type="ECO:0000256" key="6">
    <source>
        <dbReference type="ARBA" id="ARBA00038219"/>
    </source>
</evidence>
<proteinExistence type="inferred from homology"/>
<dbReference type="InterPro" id="IPR051153">
    <property type="entry name" value="Yeast_CWMannoprotein_PIR"/>
</dbReference>
<evidence type="ECO:0000313" key="9">
    <source>
        <dbReference type="EMBL" id="QBZ56813.1"/>
    </source>
</evidence>
<feature type="region of interest" description="Disordered" evidence="7">
    <location>
        <begin position="638"/>
        <end position="694"/>
    </location>
</feature>
<gene>
    <name evidence="9" type="ORF">PoMZ_01730</name>
</gene>
<accession>A0A4P7N3A8</accession>
<keyword evidence="4" id="KW-0732">Signal</keyword>
<dbReference type="GO" id="GO:0009277">
    <property type="term" value="C:fungal-type cell wall"/>
    <property type="evidence" value="ECO:0007669"/>
    <property type="project" value="TreeGrafter"/>
</dbReference>
<evidence type="ECO:0000256" key="2">
    <source>
        <dbReference type="ARBA" id="ARBA00022512"/>
    </source>
</evidence>
<dbReference type="InterPro" id="IPR000420">
    <property type="entry name" value="Yeast_PIR_rpt"/>
</dbReference>
<evidence type="ECO:0000256" key="7">
    <source>
        <dbReference type="SAM" id="MobiDB-lite"/>
    </source>
</evidence>
<keyword evidence="5" id="KW-0677">Repeat</keyword>
<name>A0A4P7N3A8_PYROR</name>
<sequence>MLVCIADAALHAIPVSNQVRDWGIWVDTSVWHLRPCPAEPITCMILKAPSTRMEARSRSSDPRRWCHPTHELTTVVAQDGTEPTQVGGFAATQDDYGLALPLLKLWCCFLCRRLAASCAVRLGGFGSSTSQGISLVPQPFAVHLPSPIAKHCISPTTVASPGQGSLASWSSFAIKKGPTRIYKPLPSGGVDLVLDSGDRQPPSLLARLLLPRSWLHQIASLGKPYKPIDSESCDYKLSWVTQQKEFLFCWLFRLKFVTYVLGGLVEGISNQVRFSTVTCTVFPGLSLNTGTLPDCGLQKERGRGGKIHCSYVPYESTYLQDPPPLQICLLSLRLHLSTPSTRQAAHLFASHPSLIHISIFIVRQDQYALAKKIRSNSGLTRSNLHHSAATTLTMQSYLLGRLAVLLGIFAAAVNAQGVTADISPPTKAPTGCQTSFPGTFEVTVIPAKLAKRDGDSVLSLQKRRECGHDGVLVVTLSNSVTKDALSRTGYIASNYQFQFDKPAQAGALYTAGFSLCPNGLMALGNSTQFWQCKSGDFWNLYDRNWAPQCDPVVLKAMPCGPASGASSPGGMGQVVGTNIVTTTIVRPIADGQPQVITTVVPIAMCQIGDGQVQAHTTPCASLSAPLESAPRVSQITDGQIQVPPPTAGPATTPAGATPTPAPTPTPTGGMVTPSARPSGPPVASPPPAAPPMNAGAKTQWCPLAWAMSSVAVYTALFWL</sequence>
<dbReference type="PANTHER" id="PTHR47254">
    <property type="entry name" value="CELL WALL MANNOPROTEIN CIS3-RELATED"/>
    <property type="match status" value="1"/>
</dbReference>
<feature type="domain" description="Cell wall mannoprotein PIR1-like C-terminal" evidence="8">
    <location>
        <begin position="482"/>
        <end position="552"/>
    </location>
</feature>
<dbReference type="PANTHER" id="PTHR47254:SF1">
    <property type="entry name" value="CELL WALL MANNOPROTEIN CIS3-RELATED"/>
    <property type="match status" value="1"/>
</dbReference>
<dbReference type="GO" id="GO:0031505">
    <property type="term" value="P:fungal-type cell wall organization"/>
    <property type="evidence" value="ECO:0007669"/>
    <property type="project" value="UniProtKB-ARBA"/>
</dbReference>
<protein>
    <recommendedName>
        <fullName evidence="8">Cell wall mannoprotein PIR1-like C-terminal domain-containing protein</fullName>
    </recommendedName>
</protein>
<evidence type="ECO:0000256" key="1">
    <source>
        <dbReference type="ARBA" id="ARBA00004191"/>
    </source>
</evidence>
<dbReference type="InterPro" id="IPR054508">
    <property type="entry name" value="PIR1-like_C"/>
</dbReference>
<feature type="compositionally biased region" description="Low complexity" evidence="7">
    <location>
        <begin position="666"/>
        <end position="677"/>
    </location>
</feature>
<evidence type="ECO:0000313" key="10">
    <source>
        <dbReference type="Proteomes" id="UP000294847"/>
    </source>
</evidence>
<feature type="compositionally biased region" description="Pro residues" evidence="7">
    <location>
        <begin position="678"/>
        <end position="690"/>
    </location>
</feature>
<organism evidence="9 10">
    <name type="scientific">Pyricularia oryzae</name>
    <name type="common">Rice blast fungus</name>
    <name type="synonym">Magnaporthe oryzae</name>
    <dbReference type="NCBI Taxonomy" id="318829"/>
    <lineage>
        <taxon>Eukaryota</taxon>
        <taxon>Fungi</taxon>
        <taxon>Dikarya</taxon>
        <taxon>Ascomycota</taxon>
        <taxon>Pezizomycotina</taxon>
        <taxon>Sordariomycetes</taxon>
        <taxon>Sordariomycetidae</taxon>
        <taxon>Magnaporthales</taxon>
        <taxon>Pyriculariaceae</taxon>
        <taxon>Pyricularia</taxon>
    </lineage>
</organism>
<feature type="compositionally biased region" description="Low complexity" evidence="7">
    <location>
        <begin position="648"/>
        <end position="658"/>
    </location>
</feature>
<dbReference type="AlphaFoldDB" id="A0A4P7N3A8"/>
<evidence type="ECO:0000256" key="3">
    <source>
        <dbReference type="ARBA" id="ARBA00022525"/>
    </source>
</evidence>
<dbReference type="PROSITE" id="PS50256">
    <property type="entry name" value="PIR_REPEAT_2"/>
    <property type="match status" value="1"/>
</dbReference>
<keyword evidence="3" id="KW-0964">Secreted</keyword>